<evidence type="ECO:0000256" key="1">
    <source>
        <dbReference type="SAM" id="MobiDB-lite"/>
    </source>
</evidence>
<feature type="region of interest" description="Disordered" evidence="1">
    <location>
        <begin position="136"/>
        <end position="180"/>
    </location>
</feature>
<evidence type="ECO:0000313" key="3">
    <source>
        <dbReference type="Proteomes" id="UP000829364"/>
    </source>
</evidence>
<dbReference type="Proteomes" id="UP000829364">
    <property type="component" value="Chromosome 10"/>
</dbReference>
<evidence type="ECO:0000313" key="2">
    <source>
        <dbReference type="EMBL" id="UNI23792.1"/>
    </source>
</evidence>
<dbReference type="KEGG" id="ptkz:JDV02_009590"/>
<name>A0A9Q8VGG3_9HYPO</name>
<dbReference type="RefSeq" id="XP_047847273.1">
    <property type="nucleotide sequence ID" value="XM_047991262.1"/>
</dbReference>
<proteinExistence type="predicted"/>
<keyword evidence="3" id="KW-1185">Reference proteome</keyword>
<sequence>MKSTWARLKNIKFKGRTRIPWAEREVNEYVDYLEQEHPTLARQLEKTPFVKFHGSPHETDKTKDPWHASAAFRRKEDFKGSGVSLHVYPDGTVIPSKTEFPWYQATAATAEDVGEENTHWLDPEFVAAWKAGDGTETALGDKKGKGKVKAESSKSSSSKRHKSSGKHGPSAGSSKGKAADYSLYSMDPNSGVLYRQAENGVTVYLDPDTQHEFYYDEEGQAVWL</sequence>
<feature type="compositionally biased region" description="Basic and acidic residues" evidence="1">
    <location>
        <begin position="139"/>
        <end position="152"/>
    </location>
</feature>
<dbReference type="AlphaFoldDB" id="A0A9Q8VGG3"/>
<protein>
    <submittedName>
        <fullName evidence="2">Uncharacterized protein</fullName>
    </submittedName>
</protein>
<organism evidence="2 3">
    <name type="scientific">Purpureocillium takamizusanense</name>
    <dbReference type="NCBI Taxonomy" id="2060973"/>
    <lineage>
        <taxon>Eukaryota</taxon>
        <taxon>Fungi</taxon>
        <taxon>Dikarya</taxon>
        <taxon>Ascomycota</taxon>
        <taxon>Pezizomycotina</taxon>
        <taxon>Sordariomycetes</taxon>
        <taxon>Hypocreomycetidae</taxon>
        <taxon>Hypocreales</taxon>
        <taxon>Ophiocordycipitaceae</taxon>
        <taxon>Purpureocillium</taxon>
    </lineage>
</organism>
<dbReference type="OrthoDB" id="5240921at2759"/>
<gene>
    <name evidence="2" type="ORF">JDV02_009590</name>
</gene>
<dbReference type="EMBL" id="CP086363">
    <property type="protein sequence ID" value="UNI23792.1"/>
    <property type="molecule type" value="Genomic_DNA"/>
</dbReference>
<dbReference type="GeneID" id="72071535"/>
<reference evidence="2" key="1">
    <citation type="submission" date="2021-11" db="EMBL/GenBank/DDBJ databases">
        <title>Purpureocillium_takamizusanense_genome.</title>
        <authorList>
            <person name="Nguyen N.-H."/>
        </authorList>
    </citation>
    <scope>NUCLEOTIDE SEQUENCE</scope>
    <source>
        <strain evidence="2">PT3</strain>
    </source>
</reference>
<accession>A0A9Q8VGG3</accession>